<dbReference type="Pfam" id="PF12897">
    <property type="entry name" value="Asp_aminotransf"/>
    <property type="match status" value="1"/>
</dbReference>
<dbReference type="HOGENOM" id="CLU_635914_0_0_6"/>
<dbReference type="PANTHER" id="PTHR43799:SF1">
    <property type="entry name" value="ASPARTATE AMINOTRANSFERASE"/>
    <property type="match status" value="1"/>
</dbReference>
<dbReference type="Gene3D" id="3.90.1150.10">
    <property type="entry name" value="Aspartate Aminotransferase, domain 1"/>
    <property type="match status" value="1"/>
</dbReference>
<dbReference type="InterPro" id="IPR024551">
    <property type="entry name" value="AspAT_Ic"/>
</dbReference>
<dbReference type="PANTHER" id="PTHR43799">
    <property type="entry name" value="AMINOTRANSFERASE, PUTATIVE-RELATED"/>
    <property type="match status" value="1"/>
</dbReference>
<dbReference type="InterPro" id="IPR015424">
    <property type="entry name" value="PyrdxlP-dep_Trfase"/>
</dbReference>
<organism evidence="1 2">
    <name type="scientific">SAR86 cluster bacterium SAR86B</name>
    <dbReference type="NCBI Taxonomy" id="1123867"/>
    <lineage>
        <taxon>Bacteria</taxon>
        <taxon>Pseudomonadati</taxon>
        <taxon>Pseudomonadota</taxon>
        <taxon>Gammaproteobacteria</taxon>
        <taxon>SAR86 cluster</taxon>
    </lineage>
</organism>
<name>J5KHM5_9GAMM</name>
<reference evidence="1 2" key="1">
    <citation type="journal article" date="2012" name="ISME J.">
        <title>Genomic insights to SAR86, an abundant and uncultivated marine bacterial lineage.</title>
        <authorList>
            <person name="Dupont C.L."/>
            <person name="Rusch D.B."/>
            <person name="Yooseph S."/>
            <person name="Lombardo M.J."/>
            <person name="Richter R.A."/>
            <person name="Valas R."/>
            <person name="Novotny M."/>
            <person name="Yee-Greenbaum J."/>
            <person name="Selengut J.D."/>
            <person name="Haft D.H."/>
            <person name="Halpern A.L."/>
            <person name="Lasken R.S."/>
            <person name="Nealson K."/>
            <person name="Friedman R."/>
            <person name="Venter J.C."/>
        </authorList>
    </citation>
    <scope>NUCLEOTIDE SEQUENCE [LARGE SCALE GENOMIC DNA]</scope>
</reference>
<protein>
    <submittedName>
        <fullName evidence="1">Aspartate transaminase</fullName>
    </submittedName>
</protein>
<evidence type="ECO:0000313" key="2">
    <source>
        <dbReference type="Proteomes" id="UP000010116"/>
    </source>
</evidence>
<proteinExistence type="predicted"/>
<gene>
    <name evidence="1" type="ORF">NT02SARS_0503</name>
</gene>
<dbReference type="AlphaFoldDB" id="J5KHM5"/>
<sequence length="400" mass="45154">MNDLLLKKYEDFRSRNINIDITRGKPEASQLDLSNDLLNIEIDHIAENNVDIRNYGEPLGLIEARRFGSELLDAPVENIITGEQSSLLLSYQTILAHYLFGKSTPWKDIKNPKFICPVPGFDRHFQIFEDFKIEMIPLPLVEEGLDLKALGDILETHENVMGIICVPRHSNPSGEVYSDANIKQMFDITKKYSEEFLILFDNAYLFHDFLPTKAQTPVWKLAEESGSTHQVVVATSFSKVTFGGGGLTFMAADAENLELIKRIRTSMVICPDKVNQIRHLKFIASKDAVLAHMQKHAALVRPKFELVYEKLDSIGDIFGSYTKPTGGYFITYKTKKPIANKVNQLCKEMGVLLTPASAIFPYGHNPDDNLMRIAPTFITINELEIAMDVFLIAVQMAHND</sequence>
<dbReference type="CDD" id="cd00609">
    <property type="entry name" value="AAT_like"/>
    <property type="match status" value="1"/>
</dbReference>
<dbReference type="InterPro" id="IPR015421">
    <property type="entry name" value="PyrdxlP-dep_Trfase_major"/>
</dbReference>
<dbReference type="EMBL" id="JH611164">
    <property type="protein sequence ID" value="EJP73738.1"/>
    <property type="molecule type" value="Genomic_DNA"/>
</dbReference>
<dbReference type="Proteomes" id="UP000010116">
    <property type="component" value="Unassembled WGS sequence"/>
</dbReference>
<accession>J5KHM5</accession>
<dbReference type="InterPro" id="IPR015422">
    <property type="entry name" value="PyrdxlP-dep_Trfase_small"/>
</dbReference>
<evidence type="ECO:0000313" key="1">
    <source>
        <dbReference type="EMBL" id="EJP73738.1"/>
    </source>
</evidence>
<dbReference type="SUPFAM" id="SSF53383">
    <property type="entry name" value="PLP-dependent transferases"/>
    <property type="match status" value="1"/>
</dbReference>
<dbReference type="Gene3D" id="3.40.640.10">
    <property type="entry name" value="Type I PLP-dependent aspartate aminotransferase-like (Major domain)"/>
    <property type="match status" value="1"/>
</dbReference>
<dbReference type="GO" id="GO:0004069">
    <property type="term" value="F:L-aspartate:2-oxoglutarate aminotransferase activity"/>
    <property type="evidence" value="ECO:0007669"/>
    <property type="project" value="InterPro"/>
</dbReference>